<feature type="non-terminal residue" evidence="1">
    <location>
        <position position="1"/>
    </location>
</feature>
<proteinExistence type="predicted"/>
<sequence>QCPSDLGFGLRLCKNPRVFRHRECQRDTVIPQLIPRTVAEEEWADRFDAIVRRFEVLQRGILSPPSQDNT</sequence>
<evidence type="ECO:0000313" key="1">
    <source>
        <dbReference type="EMBL" id="MBO0348740.1"/>
    </source>
</evidence>
<reference evidence="1 2" key="1">
    <citation type="submission" date="2021-03" db="EMBL/GenBank/DDBJ databases">
        <title>Metabolic Capacity of the Antarctic Cyanobacterium Phormidium pseudopriestleyi that Sustains Oxygenic Photosynthesis in the Presence of Hydrogen Sulfide.</title>
        <authorList>
            <person name="Lumian J.E."/>
            <person name="Jungblut A.D."/>
            <person name="Dillon M.L."/>
            <person name="Hawes I."/>
            <person name="Doran P.T."/>
            <person name="Mackey T.J."/>
            <person name="Dick G.J."/>
            <person name="Grettenberger C.L."/>
            <person name="Sumner D.Y."/>
        </authorList>
    </citation>
    <scope>NUCLEOTIDE SEQUENCE [LARGE SCALE GENOMIC DNA]</scope>
    <source>
        <strain evidence="1 2">FRX01</strain>
    </source>
</reference>
<organism evidence="1 2">
    <name type="scientific">Phormidium pseudopriestleyi FRX01</name>
    <dbReference type="NCBI Taxonomy" id="1759528"/>
    <lineage>
        <taxon>Bacteria</taxon>
        <taxon>Bacillati</taxon>
        <taxon>Cyanobacteriota</taxon>
        <taxon>Cyanophyceae</taxon>
        <taxon>Oscillatoriophycideae</taxon>
        <taxon>Oscillatoriales</taxon>
        <taxon>Oscillatoriaceae</taxon>
        <taxon>Phormidium</taxon>
    </lineage>
</organism>
<dbReference type="EMBL" id="JAFLQW010000179">
    <property type="protein sequence ID" value="MBO0348740.1"/>
    <property type="molecule type" value="Genomic_DNA"/>
</dbReference>
<dbReference type="Proteomes" id="UP000664844">
    <property type="component" value="Unassembled WGS sequence"/>
</dbReference>
<keyword evidence="2" id="KW-1185">Reference proteome</keyword>
<evidence type="ECO:0000313" key="2">
    <source>
        <dbReference type="Proteomes" id="UP000664844"/>
    </source>
</evidence>
<protein>
    <submittedName>
        <fullName evidence="1">Uncharacterized protein</fullName>
    </submittedName>
</protein>
<dbReference type="RefSeq" id="WP_207087282.1">
    <property type="nucleotide sequence ID" value="NZ_JAFLQW010000179.1"/>
</dbReference>
<accession>A0ABS3FNS2</accession>
<name>A0ABS3FNS2_9CYAN</name>
<comment type="caution">
    <text evidence="1">The sequence shown here is derived from an EMBL/GenBank/DDBJ whole genome shotgun (WGS) entry which is preliminary data.</text>
</comment>
<gene>
    <name evidence="1" type="ORF">J0895_06420</name>
</gene>